<accession>A0A1T4LZL1</accession>
<dbReference type="Pfam" id="PF00696">
    <property type="entry name" value="AA_kinase"/>
    <property type="match status" value="1"/>
</dbReference>
<dbReference type="HAMAP" id="MF_00082">
    <property type="entry name" value="ArgB"/>
    <property type="match status" value="1"/>
</dbReference>
<comment type="function">
    <text evidence="9">Catalyzes the ATP-dependent phosphorylation of N-acetyl-L-glutamate.</text>
</comment>
<evidence type="ECO:0000256" key="8">
    <source>
        <dbReference type="ARBA" id="ARBA00048141"/>
    </source>
</evidence>
<dbReference type="Gene3D" id="3.40.1160.10">
    <property type="entry name" value="Acetylglutamate kinase-like"/>
    <property type="match status" value="1"/>
</dbReference>
<dbReference type="AlphaFoldDB" id="A0A1T4LZL1"/>
<keyword evidence="6 9" id="KW-0418">Kinase</keyword>
<keyword evidence="12" id="KW-1185">Reference proteome</keyword>
<protein>
    <recommendedName>
        <fullName evidence="9">Acetylglutamate kinase</fullName>
        <ecNumber evidence="9">2.7.2.8</ecNumber>
    </recommendedName>
    <alternativeName>
        <fullName evidence="9">N-acetyl-L-glutamate 5-phosphotransferase</fullName>
    </alternativeName>
    <alternativeName>
        <fullName evidence="9">NAG kinase</fullName>
        <shortName evidence="9">NAGK</shortName>
    </alternativeName>
</protein>
<dbReference type="GO" id="GO:0005737">
    <property type="term" value="C:cytoplasm"/>
    <property type="evidence" value="ECO:0007669"/>
    <property type="project" value="UniProtKB-SubCell"/>
</dbReference>
<dbReference type="GO" id="GO:0042450">
    <property type="term" value="P:L-arginine biosynthetic process via ornithine"/>
    <property type="evidence" value="ECO:0007669"/>
    <property type="project" value="UniProtKB-UniRule"/>
</dbReference>
<dbReference type="OrthoDB" id="9803155at2"/>
<comment type="similarity">
    <text evidence="9">Belongs to the acetylglutamate kinase family. ArgB subfamily.</text>
</comment>
<evidence type="ECO:0000256" key="4">
    <source>
        <dbReference type="ARBA" id="ARBA00022679"/>
    </source>
</evidence>
<dbReference type="InterPro" id="IPR037528">
    <property type="entry name" value="ArgB"/>
</dbReference>
<keyword evidence="7 9" id="KW-0067">ATP-binding</keyword>
<evidence type="ECO:0000256" key="7">
    <source>
        <dbReference type="ARBA" id="ARBA00022840"/>
    </source>
</evidence>
<feature type="binding site" evidence="9">
    <location>
        <position position="157"/>
    </location>
    <ligand>
        <name>substrate</name>
    </ligand>
</feature>
<dbReference type="InterPro" id="IPR036393">
    <property type="entry name" value="AceGlu_kinase-like_sf"/>
</dbReference>
<feature type="site" description="Transition state stabilizer" evidence="9">
    <location>
        <position position="223"/>
    </location>
</feature>
<keyword evidence="4 9" id="KW-0808">Transferase</keyword>
<dbReference type="SUPFAM" id="SSF53633">
    <property type="entry name" value="Carbamate kinase-like"/>
    <property type="match status" value="1"/>
</dbReference>
<dbReference type="CDD" id="cd04238">
    <property type="entry name" value="AAK_NAGK-like"/>
    <property type="match status" value="1"/>
</dbReference>
<evidence type="ECO:0000256" key="5">
    <source>
        <dbReference type="ARBA" id="ARBA00022741"/>
    </source>
</evidence>
<dbReference type="EC" id="2.7.2.8" evidence="9"/>
<proteinExistence type="inferred from homology"/>
<keyword evidence="2 9" id="KW-0055">Arginine biosynthesis</keyword>
<evidence type="ECO:0000256" key="1">
    <source>
        <dbReference type="ARBA" id="ARBA00004828"/>
    </source>
</evidence>
<dbReference type="RefSeq" id="WP_078830582.1">
    <property type="nucleotide sequence ID" value="NZ_FUWH01000003.1"/>
</dbReference>
<dbReference type="PANTHER" id="PTHR23342">
    <property type="entry name" value="N-ACETYLGLUTAMATE SYNTHASE"/>
    <property type="match status" value="1"/>
</dbReference>
<dbReference type="InterPro" id="IPR004662">
    <property type="entry name" value="AcgluKinase_fam"/>
</dbReference>
<dbReference type="Proteomes" id="UP000190888">
    <property type="component" value="Unassembled WGS sequence"/>
</dbReference>
<feature type="binding site" evidence="9">
    <location>
        <begin position="40"/>
        <end position="41"/>
    </location>
    <ligand>
        <name>substrate</name>
    </ligand>
</feature>
<dbReference type="PIRSF" id="PIRSF000728">
    <property type="entry name" value="NAGK"/>
    <property type="match status" value="1"/>
</dbReference>
<keyword evidence="3 9" id="KW-0028">Amino-acid biosynthesis</keyword>
<dbReference type="InterPro" id="IPR001048">
    <property type="entry name" value="Asp/Glu/Uridylate_kinase"/>
</dbReference>
<feature type="site" description="Transition state stabilizer" evidence="9">
    <location>
        <position position="8"/>
    </location>
</feature>
<evidence type="ECO:0000313" key="11">
    <source>
        <dbReference type="EMBL" id="SJZ60102.1"/>
    </source>
</evidence>
<keyword evidence="5 9" id="KW-0547">Nucleotide-binding</keyword>
<organism evidence="11 12">
    <name type="scientific">Sediminibacterium ginsengisoli</name>
    <dbReference type="NCBI Taxonomy" id="413434"/>
    <lineage>
        <taxon>Bacteria</taxon>
        <taxon>Pseudomonadati</taxon>
        <taxon>Bacteroidota</taxon>
        <taxon>Chitinophagia</taxon>
        <taxon>Chitinophagales</taxon>
        <taxon>Chitinophagaceae</taxon>
        <taxon>Sediminibacterium</taxon>
    </lineage>
</organism>
<evidence type="ECO:0000256" key="9">
    <source>
        <dbReference type="HAMAP-Rule" id="MF_00082"/>
    </source>
</evidence>
<dbReference type="UniPathway" id="UPA00068">
    <property type="reaction ID" value="UER00107"/>
</dbReference>
<dbReference type="PANTHER" id="PTHR23342:SF0">
    <property type="entry name" value="N-ACETYLGLUTAMATE SYNTHASE, MITOCHONDRIAL"/>
    <property type="match status" value="1"/>
</dbReference>
<feature type="domain" description="Aspartate/glutamate/uridylate kinase" evidence="10">
    <location>
        <begin position="3"/>
        <end position="241"/>
    </location>
</feature>
<dbReference type="GO" id="GO:0005524">
    <property type="term" value="F:ATP binding"/>
    <property type="evidence" value="ECO:0007669"/>
    <property type="project" value="UniProtKB-UniRule"/>
</dbReference>
<evidence type="ECO:0000256" key="3">
    <source>
        <dbReference type="ARBA" id="ARBA00022605"/>
    </source>
</evidence>
<dbReference type="STRING" id="413434.SAMN04488132_10377"/>
<comment type="pathway">
    <text evidence="1 9">Amino-acid biosynthesis; L-arginine biosynthesis; N(2)-acetyl-L-ornithine from L-glutamate: step 2/4.</text>
</comment>
<evidence type="ECO:0000256" key="6">
    <source>
        <dbReference type="ARBA" id="ARBA00022777"/>
    </source>
</evidence>
<reference evidence="11 12" key="1">
    <citation type="submission" date="2017-02" db="EMBL/GenBank/DDBJ databases">
        <authorList>
            <person name="Peterson S.W."/>
        </authorList>
    </citation>
    <scope>NUCLEOTIDE SEQUENCE [LARGE SCALE GENOMIC DNA]</scope>
    <source>
        <strain evidence="11 12">DSM 22335</strain>
    </source>
</reference>
<evidence type="ECO:0000256" key="2">
    <source>
        <dbReference type="ARBA" id="ARBA00022571"/>
    </source>
</evidence>
<name>A0A1T4LZL1_9BACT</name>
<evidence type="ECO:0000313" key="12">
    <source>
        <dbReference type="Proteomes" id="UP000190888"/>
    </source>
</evidence>
<evidence type="ECO:0000259" key="10">
    <source>
        <dbReference type="Pfam" id="PF00696"/>
    </source>
</evidence>
<sequence>MAKLIVIKIGGNIIDDENRLAGFLQSFAAVEGHKVLVHGGGKLATKLAATLGVEQQMVDGRRITDAETLKIVTMVYAGYINKNIVAQLQLAGCNAIGLSGADGNAILAHKRTGQQVDYGFVGDVDSVNTTLFSNLLSQNITIVAAPITHNGQGQLLNTNADTIAQEIARALSNAYEVTLVYSFEKPGVLLDAEDDTTVIKTINPAEYERLKAEKLIFAGMIPKLDNAFSALRSGVRKVIIGKAEQLPQLISGETGTTIQEE</sequence>
<dbReference type="NCBIfam" id="TIGR00761">
    <property type="entry name" value="argB"/>
    <property type="match status" value="1"/>
</dbReference>
<dbReference type="EMBL" id="FUWH01000003">
    <property type="protein sequence ID" value="SJZ60102.1"/>
    <property type="molecule type" value="Genomic_DNA"/>
</dbReference>
<gene>
    <name evidence="9" type="primary">argB</name>
    <name evidence="11" type="ORF">SAMN04488132_10377</name>
</gene>
<dbReference type="GO" id="GO:0003991">
    <property type="term" value="F:acetylglutamate kinase activity"/>
    <property type="evidence" value="ECO:0007669"/>
    <property type="project" value="UniProtKB-UniRule"/>
</dbReference>
<keyword evidence="9" id="KW-0963">Cytoplasm</keyword>
<feature type="binding site" evidence="9">
    <location>
        <position position="62"/>
    </location>
    <ligand>
        <name>substrate</name>
    </ligand>
</feature>
<comment type="catalytic activity">
    <reaction evidence="8 9">
        <text>N-acetyl-L-glutamate + ATP = N-acetyl-L-glutamyl 5-phosphate + ADP</text>
        <dbReference type="Rhea" id="RHEA:14629"/>
        <dbReference type="ChEBI" id="CHEBI:30616"/>
        <dbReference type="ChEBI" id="CHEBI:44337"/>
        <dbReference type="ChEBI" id="CHEBI:57936"/>
        <dbReference type="ChEBI" id="CHEBI:456216"/>
        <dbReference type="EC" id="2.7.2.8"/>
    </reaction>
</comment>
<comment type="subcellular location">
    <subcellularLocation>
        <location evidence="9">Cytoplasm</location>
    </subcellularLocation>
</comment>